<dbReference type="CDD" id="cd07575">
    <property type="entry name" value="Xc-1258_like"/>
    <property type="match status" value="1"/>
</dbReference>
<gene>
    <name evidence="2" type="ORF">A4D02_00895</name>
</gene>
<dbReference type="InterPro" id="IPR036526">
    <property type="entry name" value="C-N_Hydrolase_sf"/>
</dbReference>
<dbReference type="RefSeq" id="WP_014222457.1">
    <property type="nucleotide sequence ID" value="NZ_LWBO01000001.1"/>
</dbReference>
<organism evidence="2 3">
    <name type="scientific">Niastella koreensis</name>
    <dbReference type="NCBI Taxonomy" id="354356"/>
    <lineage>
        <taxon>Bacteria</taxon>
        <taxon>Pseudomonadati</taxon>
        <taxon>Bacteroidota</taxon>
        <taxon>Chitinophagia</taxon>
        <taxon>Chitinophagales</taxon>
        <taxon>Chitinophagaceae</taxon>
        <taxon>Niastella</taxon>
    </lineage>
</organism>
<name>A0ABX3P5W2_9BACT</name>
<comment type="caution">
    <text evidence="2">The sequence shown here is derived from an EMBL/GenBank/DDBJ whole genome shotgun (WGS) entry which is preliminary data.</text>
</comment>
<dbReference type="SUPFAM" id="SSF56317">
    <property type="entry name" value="Carbon-nitrogen hydrolase"/>
    <property type="match status" value="2"/>
</dbReference>
<dbReference type="Pfam" id="PF00795">
    <property type="entry name" value="CN_hydrolase"/>
    <property type="match status" value="1"/>
</dbReference>
<protein>
    <submittedName>
        <fullName evidence="2">Amidohydrolase</fullName>
    </submittedName>
</protein>
<evidence type="ECO:0000313" key="3">
    <source>
        <dbReference type="Proteomes" id="UP000192277"/>
    </source>
</evidence>
<feature type="domain" description="CN hydrolase" evidence="1">
    <location>
        <begin position="4"/>
        <end position="270"/>
    </location>
</feature>
<evidence type="ECO:0000313" key="2">
    <source>
        <dbReference type="EMBL" id="OQP54910.1"/>
    </source>
</evidence>
<dbReference type="Proteomes" id="UP000192277">
    <property type="component" value="Unassembled WGS sequence"/>
</dbReference>
<dbReference type="InterPro" id="IPR052737">
    <property type="entry name" value="Omega-amidase_YafV"/>
</dbReference>
<keyword evidence="3" id="KW-1185">Reference proteome</keyword>
<dbReference type="PANTHER" id="PTHR47799:SF1">
    <property type="entry name" value="OMEGA-AMIDASE YAFV"/>
    <property type="match status" value="1"/>
</dbReference>
<dbReference type="Gene3D" id="3.60.110.10">
    <property type="entry name" value="Carbon-nitrogen hydrolase"/>
    <property type="match status" value="1"/>
</dbReference>
<accession>A0ABX3P5W2</accession>
<proteinExistence type="predicted"/>
<evidence type="ECO:0000259" key="1">
    <source>
        <dbReference type="PROSITE" id="PS50263"/>
    </source>
</evidence>
<dbReference type="InterPro" id="IPR003010">
    <property type="entry name" value="C-N_Hydrolase"/>
</dbReference>
<dbReference type="EMBL" id="LWBO01000001">
    <property type="protein sequence ID" value="OQP54910.1"/>
    <property type="molecule type" value="Genomic_DNA"/>
</dbReference>
<dbReference type="PANTHER" id="PTHR47799">
    <property type="entry name" value="OMEGA-AMIDASE YAFV"/>
    <property type="match status" value="1"/>
</dbReference>
<dbReference type="PROSITE" id="PS50263">
    <property type="entry name" value="CN_HYDROLASE"/>
    <property type="match status" value="1"/>
</dbReference>
<reference evidence="2 3" key="1">
    <citation type="submission" date="2016-04" db="EMBL/GenBank/DDBJ databases">
        <authorList>
            <person name="Chen L."/>
            <person name="Zhuang W."/>
            <person name="Wang G."/>
        </authorList>
    </citation>
    <scope>NUCLEOTIDE SEQUENCE [LARGE SCALE GENOMIC DNA]</scope>
    <source>
        <strain evidence="3">GR20</strain>
    </source>
</reference>
<sequence>MSTLTITTIQSNLQWEDKTANLQHFEEKIRGLQQRTEVVILPEMFSTGFSMNVEKLAEKMDGATVSWMKNLSAERKIIITGSLIIEEEGNYYNRLIWMLPNGQYGYYDKRHLFAYADEDQHYTPGNKRLIASVKGWKLNLLVCYDLRFPVWARQKLAASSLADLVASEMEARDLPMPPPEEVGSSITDTTPEYDVLVYVANWPEKRNHAWKTLLQARAIENQCYVVGVNRVGTDGMGHHYSGDTMIVDAMGAPLYTKAQDEDVFTITLQKDSLEEVRNKLPFLKDADRFIIA</sequence>